<keyword evidence="8" id="KW-1185">Reference proteome</keyword>
<keyword evidence="2" id="KW-0813">Transport</keyword>
<dbReference type="RefSeq" id="WP_154318148.1">
    <property type="nucleotide sequence ID" value="NZ_CAJFZX010000003.1"/>
</dbReference>
<gene>
    <name evidence="7" type="ORF">GJU41_05875</name>
</gene>
<keyword evidence="5" id="KW-0029">Amino-acid transport</keyword>
<dbReference type="InterPro" id="IPR017871">
    <property type="entry name" value="ABC_transporter-like_CS"/>
</dbReference>
<evidence type="ECO:0000313" key="8">
    <source>
        <dbReference type="Proteomes" id="UP000441585"/>
    </source>
</evidence>
<dbReference type="AlphaFoldDB" id="A0A6I2M826"/>
<dbReference type="PROSITE" id="PS00211">
    <property type="entry name" value="ABC_TRANSPORTER_1"/>
    <property type="match status" value="1"/>
</dbReference>
<dbReference type="InterPro" id="IPR003593">
    <property type="entry name" value="AAA+_ATPase"/>
</dbReference>
<dbReference type="EMBL" id="WKKF01000001">
    <property type="protein sequence ID" value="MRX53492.1"/>
    <property type="molecule type" value="Genomic_DNA"/>
</dbReference>
<dbReference type="PANTHER" id="PTHR43820:SF4">
    <property type="entry name" value="HIGH-AFFINITY BRANCHED-CHAIN AMINO ACID TRANSPORT ATP-BINDING PROTEIN LIVF"/>
    <property type="match status" value="1"/>
</dbReference>
<dbReference type="PROSITE" id="PS50893">
    <property type="entry name" value="ABC_TRANSPORTER_2"/>
    <property type="match status" value="1"/>
</dbReference>
<dbReference type="SUPFAM" id="SSF52540">
    <property type="entry name" value="P-loop containing nucleoside triphosphate hydrolases"/>
    <property type="match status" value="1"/>
</dbReference>
<evidence type="ECO:0000313" key="7">
    <source>
        <dbReference type="EMBL" id="MRX53492.1"/>
    </source>
</evidence>
<dbReference type="SMART" id="SM00382">
    <property type="entry name" value="AAA"/>
    <property type="match status" value="1"/>
</dbReference>
<dbReference type="GO" id="GO:0016887">
    <property type="term" value="F:ATP hydrolysis activity"/>
    <property type="evidence" value="ECO:0007669"/>
    <property type="project" value="InterPro"/>
</dbReference>
<dbReference type="Pfam" id="PF00005">
    <property type="entry name" value="ABC_tran"/>
    <property type="match status" value="1"/>
</dbReference>
<dbReference type="GO" id="GO:0005524">
    <property type="term" value="F:ATP binding"/>
    <property type="evidence" value="ECO:0007669"/>
    <property type="project" value="UniProtKB-KW"/>
</dbReference>
<dbReference type="InterPro" id="IPR052156">
    <property type="entry name" value="BCAA_Transport_ATP-bd_LivF"/>
</dbReference>
<comment type="similarity">
    <text evidence="1">Belongs to the ABC transporter superfamily.</text>
</comment>
<name>A0A6I2M826_9BACI</name>
<protein>
    <submittedName>
        <fullName evidence="7">ATP-binding cassette domain-containing protein</fullName>
    </submittedName>
</protein>
<keyword evidence="4 7" id="KW-0067">ATP-binding</keyword>
<comment type="caution">
    <text evidence="7">The sequence shown here is derived from an EMBL/GenBank/DDBJ whole genome shotgun (WGS) entry which is preliminary data.</text>
</comment>
<accession>A0A6I2M826</accession>
<dbReference type="Proteomes" id="UP000441585">
    <property type="component" value="Unassembled WGS sequence"/>
</dbReference>
<evidence type="ECO:0000259" key="6">
    <source>
        <dbReference type="PROSITE" id="PS50893"/>
    </source>
</evidence>
<evidence type="ECO:0000256" key="1">
    <source>
        <dbReference type="ARBA" id="ARBA00005417"/>
    </source>
</evidence>
<dbReference type="PANTHER" id="PTHR43820">
    <property type="entry name" value="HIGH-AFFINITY BRANCHED-CHAIN AMINO ACID TRANSPORT ATP-BINDING PROTEIN LIVF"/>
    <property type="match status" value="1"/>
</dbReference>
<sequence>MLKLQHIDVFYGRYQALKNVSMEIGQGELVTILGANGAGKSTLFNTISGLNKVSGGQILFDEAEIQNKPPHKLVRSGIVQCAEGRKLFPEMSVYENLKMGSYSHRKEREMVKQRLDEIYALFPILYDKRKDAAGSLSGGQQQMLAIGRALMSHPKILLLDEPSLGLAPLIVDQMFKVIEEIHKKGTTILLAEQNAHAALSISSRGYVMESGQLVMEGSRDELFDNEEIKRAYIGA</sequence>
<reference evidence="7 8" key="1">
    <citation type="submission" date="2019-11" db="EMBL/GenBank/DDBJ databases">
        <title>Bacillus idriensis genome.</title>
        <authorList>
            <person name="Konopka E.N."/>
            <person name="Newman J.D."/>
        </authorList>
    </citation>
    <scope>NUCLEOTIDE SEQUENCE [LARGE SCALE GENOMIC DNA]</scope>
    <source>
        <strain evidence="7 8">DSM 19097</strain>
    </source>
</reference>
<evidence type="ECO:0000256" key="5">
    <source>
        <dbReference type="ARBA" id="ARBA00022970"/>
    </source>
</evidence>
<proteinExistence type="inferred from homology"/>
<evidence type="ECO:0000256" key="4">
    <source>
        <dbReference type="ARBA" id="ARBA00022840"/>
    </source>
</evidence>
<dbReference type="CDD" id="cd03224">
    <property type="entry name" value="ABC_TM1139_LivF_branched"/>
    <property type="match status" value="1"/>
</dbReference>
<feature type="domain" description="ABC transporter" evidence="6">
    <location>
        <begin position="2"/>
        <end position="235"/>
    </location>
</feature>
<dbReference type="InterPro" id="IPR003439">
    <property type="entry name" value="ABC_transporter-like_ATP-bd"/>
</dbReference>
<evidence type="ECO:0000256" key="2">
    <source>
        <dbReference type="ARBA" id="ARBA00022448"/>
    </source>
</evidence>
<keyword evidence="3" id="KW-0547">Nucleotide-binding</keyword>
<organism evidence="7 8">
    <name type="scientific">Metabacillus idriensis</name>
    <dbReference type="NCBI Taxonomy" id="324768"/>
    <lineage>
        <taxon>Bacteria</taxon>
        <taxon>Bacillati</taxon>
        <taxon>Bacillota</taxon>
        <taxon>Bacilli</taxon>
        <taxon>Bacillales</taxon>
        <taxon>Bacillaceae</taxon>
        <taxon>Metabacillus</taxon>
    </lineage>
</organism>
<dbReference type="GO" id="GO:0015807">
    <property type="term" value="P:L-amino acid transport"/>
    <property type="evidence" value="ECO:0007669"/>
    <property type="project" value="TreeGrafter"/>
</dbReference>
<dbReference type="InterPro" id="IPR027417">
    <property type="entry name" value="P-loop_NTPase"/>
</dbReference>
<evidence type="ECO:0000256" key="3">
    <source>
        <dbReference type="ARBA" id="ARBA00022741"/>
    </source>
</evidence>
<dbReference type="GO" id="GO:0015658">
    <property type="term" value="F:branched-chain amino acid transmembrane transporter activity"/>
    <property type="evidence" value="ECO:0007669"/>
    <property type="project" value="TreeGrafter"/>
</dbReference>
<dbReference type="Gene3D" id="3.40.50.300">
    <property type="entry name" value="P-loop containing nucleotide triphosphate hydrolases"/>
    <property type="match status" value="1"/>
</dbReference>